<proteinExistence type="predicted"/>
<feature type="region of interest" description="Disordered" evidence="6">
    <location>
        <begin position="200"/>
        <end position="240"/>
    </location>
</feature>
<dbReference type="Gene3D" id="4.10.240.10">
    <property type="entry name" value="Zn(2)-C6 fungal-type DNA-binding domain"/>
    <property type="match status" value="1"/>
</dbReference>
<dbReference type="PANTHER" id="PTHR37534:SF23">
    <property type="entry name" value="ZN(II)2CYS6 TRANSCRIPTION FACTOR (EUROFUNG)"/>
    <property type="match status" value="1"/>
</dbReference>
<evidence type="ECO:0000256" key="5">
    <source>
        <dbReference type="ARBA" id="ARBA00023242"/>
    </source>
</evidence>
<keyword evidence="4" id="KW-0804">Transcription</keyword>
<dbReference type="PANTHER" id="PTHR37534">
    <property type="entry name" value="TRANSCRIPTIONAL ACTIVATOR PROTEIN UGA3"/>
    <property type="match status" value="1"/>
</dbReference>
<feature type="compositionally biased region" description="Polar residues" evidence="6">
    <location>
        <begin position="1"/>
        <end position="18"/>
    </location>
</feature>
<evidence type="ECO:0000256" key="3">
    <source>
        <dbReference type="ARBA" id="ARBA00023125"/>
    </source>
</evidence>
<dbReference type="OrthoDB" id="5391043at2759"/>
<dbReference type="GO" id="GO:0000976">
    <property type="term" value="F:transcription cis-regulatory region binding"/>
    <property type="evidence" value="ECO:0007669"/>
    <property type="project" value="TreeGrafter"/>
</dbReference>
<dbReference type="PROSITE" id="PS00463">
    <property type="entry name" value="ZN2_CY6_FUNGAL_1"/>
    <property type="match status" value="1"/>
</dbReference>
<dbReference type="InterPro" id="IPR021858">
    <property type="entry name" value="Fun_TF"/>
</dbReference>
<dbReference type="GO" id="GO:0045944">
    <property type="term" value="P:positive regulation of transcription by RNA polymerase II"/>
    <property type="evidence" value="ECO:0007669"/>
    <property type="project" value="TreeGrafter"/>
</dbReference>
<dbReference type="STRING" id="1073089.A0A1L9RB95"/>
<name>A0A1L9RB95_ASPWE</name>
<protein>
    <recommendedName>
        <fullName evidence="7">Zn(2)-C6 fungal-type domain-containing protein</fullName>
    </recommendedName>
</protein>
<dbReference type="AlphaFoldDB" id="A0A1L9RB95"/>
<evidence type="ECO:0000256" key="1">
    <source>
        <dbReference type="ARBA" id="ARBA00004123"/>
    </source>
</evidence>
<organism evidence="8 9">
    <name type="scientific">Aspergillus wentii DTO 134E9</name>
    <dbReference type="NCBI Taxonomy" id="1073089"/>
    <lineage>
        <taxon>Eukaryota</taxon>
        <taxon>Fungi</taxon>
        <taxon>Dikarya</taxon>
        <taxon>Ascomycota</taxon>
        <taxon>Pezizomycotina</taxon>
        <taxon>Eurotiomycetes</taxon>
        <taxon>Eurotiomycetidae</taxon>
        <taxon>Eurotiales</taxon>
        <taxon>Aspergillaceae</taxon>
        <taxon>Aspergillus</taxon>
        <taxon>Aspergillus subgen. Cremei</taxon>
    </lineage>
</organism>
<accession>A0A1L9RB95</accession>
<dbReference type="VEuPathDB" id="FungiDB:ASPWEDRAFT_117016"/>
<dbReference type="Pfam" id="PF00172">
    <property type="entry name" value="Zn_clus"/>
    <property type="match status" value="1"/>
</dbReference>
<keyword evidence="9" id="KW-1185">Reference proteome</keyword>
<feature type="region of interest" description="Disordered" evidence="6">
    <location>
        <begin position="1"/>
        <end position="48"/>
    </location>
</feature>
<comment type="subcellular location">
    <subcellularLocation>
        <location evidence="1">Nucleus</location>
    </subcellularLocation>
</comment>
<dbReference type="GO" id="GO:0000981">
    <property type="term" value="F:DNA-binding transcription factor activity, RNA polymerase II-specific"/>
    <property type="evidence" value="ECO:0007669"/>
    <property type="project" value="InterPro"/>
</dbReference>
<dbReference type="GeneID" id="63744553"/>
<dbReference type="CDD" id="cd12148">
    <property type="entry name" value="fungal_TF_MHR"/>
    <property type="match status" value="1"/>
</dbReference>
<dbReference type="Proteomes" id="UP000184383">
    <property type="component" value="Unassembled WGS sequence"/>
</dbReference>
<dbReference type="RefSeq" id="XP_040685879.1">
    <property type="nucleotide sequence ID" value="XM_040828705.1"/>
</dbReference>
<feature type="compositionally biased region" description="Pro residues" evidence="6">
    <location>
        <begin position="711"/>
        <end position="726"/>
    </location>
</feature>
<dbReference type="CDD" id="cd00067">
    <property type="entry name" value="GAL4"/>
    <property type="match status" value="1"/>
</dbReference>
<feature type="region of interest" description="Disordered" evidence="6">
    <location>
        <begin position="959"/>
        <end position="982"/>
    </location>
</feature>
<dbReference type="EMBL" id="KV878215">
    <property type="protein sequence ID" value="OJJ32202.1"/>
    <property type="molecule type" value="Genomic_DNA"/>
</dbReference>
<evidence type="ECO:0000256" key="4">
    <source>
        <dbReference type="ARBA" id="ARBA00023163"/>
    </source>
</evidence>
<evidence type="ECO:0000313" key="8">
    <source>
        <dbReference type="EMBL" id="OJJ32202.1"/>
    </source>
</evidence>
<dbReference type="Pfam" id="PF11951">
    <property type="entry name" value="Fungal_trans_2"/>
    <property type="match status" value="1"/>
</dbReference>
<keyword evidence="5" id="KW-0539">Nucleus</keyword>
<evidence type="ECO:0000256" key="2">
    <source>
        <dbReference type="ARBA" id="ARBA00023015"/>
    </source>
</evidence>
<keyword evidence="2" id="KW-0805">Transcription regulation</keyword>
<dbReference type="SUPFAM" id="SSF57701">
    <property type="entry name" value="Zn2/Cys6 DNA-binding domain"/>
    <property type="match status" value="1"/>
</dbReference>
<dbReference type="InterPro" id="IPR036864">
    <property type="entry name" value="Zn2-C6_fun-type_DNA-bd_sf"/>
</dbReference>
<dbReference type="GO" id="GO:0005634">
    <property type="term" value="C:nucleus"/>
    <property type="evidence" value="ECO:0007669"/>
    <property type="project" value="UniProtKB-SubCell"/>
</dbReference>
<evidence type="ECO:0000313" key="9">
    <source>
        <dbReference type="Proteomes" id="UP000184383"/>
    </source>
</evidence>
<sequence length="1024" mass="112143">MGDQKNLSQSVNDPTSSVGAGLEVGETTKGPPTTNNAPQKNSRKRTKTGCLTCRQRRIKCGEEKPICANCIKSKRDCKGYGQRVVFKNPIGLHGVYNSQQLLNAQIQPMPTVVPFVTGYENRPLPPQVPQQRPAGSRHPILAPKPSGFLAVGQSSLSATGATSQLEPQAVNPASYYYQPFQAPVPFPSAFEQDLGNRPLVSAAEGSSGQQDNGSQLTFDPNNTHRDLGAAPSLPTQNRPNAWEAPSVAVDITQDASLPPFPVPGPQTSNSWNQNANSLHYGPNQEQQQFHINAPFLSPNSSLQYMYDEESDDYYDVESDEEMAGQTQAQDANQLSLIMASAYQDDQRLRSFTTHLNEPNILASYRPTLGSSPLNNPKTARIFIHFIHSTGPSLSIFERHPYDSSLVFGGPVPEAQQGLWTYTLPLKALEHPALLQAILAISSLHISFLQEAPPTVSLKHYHYALKRIGTAVGLPNRRKQIGTLAATLLLGYYEVMAAEHSKWNSHVAGSAQLVREVDFAGIARDLRAHRRRVLAQQDYMARSGSLFADYHSWNKVSEGDPFAAKELTIDENLIGSITGRAINYDEFGKVDDGQPQHSYKHFSKKDIENFRIQSDLYWWYCKQDIIQGMISGNRLFMPYFQWGQCPPRAGVGRLDAVYGSTDHIWLLLGRIADFGYRDRKRKLKAARNTGSEWKPTPALFKFMGRFAGGGRGPPPGPPPGAPKPPGMPQSQGNAPRPGGGPPMYGMVPSRGPVRLPSSFANAGPRATVVEDEDEEGEDMTYSEAESEWESILAACDTFAQALGPDFQPLSSDITPPISTPFGPALQYRTNTVAVLWGFYFAGRILLNRLHPSMPPAMMVAAGVAAPATAEYAQIIGKIAAGIYYPQRFNVEAGSLSPTLGSSLTEMTVSIFFAAVQYTDPAQRGWTIAKLRDVARLTGWKTSNAIASGCENSWVVAAKQGRGPPYSRTSENDRGRGHLYTDVSQQGGAVNPERRFVAVSKSDRLHWAMGILSLEDDLNSEIDDRV</sequence>
<dbReference type="SMART" id="SM00066">
    <property type="entry name" value="GAL4"/>
    <property type="match status" value="1"/>
</dbReference>
<gene>
    <name evidence="8" type="ORF">ASPWEDRAFT_117016</name>
</gene>
<evidence type="ECO:0000256" key="6">
    <source>
        <dbReference type="SAM" id="MobiDB-lite"/>
    </source>
</evidence>
<feature type="region of interest" description="Disordered" evidence="6">
    <location>
        <begin position="703"/>
        <end position="775"/>
    </location>
</feature>
<dbReference type="InterPro" id="IPR001138">
    <property type="entry name" value="Zn2Cys6_DnaBD"/>
</dbReference>
<dbReference type="PROSITE" id="PS50048">
    <property type="entry name" value="ZN2_CY6_FUNGAL_2"/>
    <property type="match status" value="1"/>
</dbReference>
<evidence type="ECO:0000259" key="7">
    <source>
        <dbReference type="PROSITE" id="PS50048"/>
    </source>
</evidence>
<reference evidence="9" key="1">
    <citation type="journal article" date="2017" name="Genome Biol.">
        <title>Comparative genomics reveals high biological diversity and specific adaptations in the industrially and medically important fungal genus Aspergillus.</title>
        <authorList>
            <person name="de Vries R.P."/>
            <person name="Riley R."/>
            <person name="Wiebenga A."/>
            <person name="Aguilar-Osorio G."/>
            <person name="Amillis S."/>
            <person name="Uchima C.A."/>
            <person name="Anderluh G."/>
            <person name="Asadollahi M."/>
            <person name="Askin M."/>
            <person name="Barry K."/>
            <person name="Battaglia E."/>
            <person name="Bayram O."/>
            <person name="Benocci T."/>
            <person name="Braus-Stromeyer S.A."/>
            <person name="Caldana C."/>
            <person name="Canovas D."/>
            <person name="Cerqueira G.C."/>
            <person name="Chen F."/>
            <person name="Chen W."/>
            <person name="Choi C."/>
            <person name="Clum A."/>
            <person name="Dos Santos R.A."/>
            <person name="Damasio A.R."/>
            <person name="Diallinas G."/>
            <person name="Emri T."/>
            <person name="Fekete E."/>
            <person name="Flipphi M."/>
            <person name="Freyberg S."/>
            <person name="Gallo A."/>
            <person name="Gournas C."/>
            <person name="Habgood R."/>
            <person name="Hainaut M."/>
            <person name="Harispe M.L."/>
            <person name="Henrissat B."/>
            <person name="Hilden K.S."/>
            <person name="Hope R."/>
            <person name="Hossain A."/>
            <person name="Karabika E."/>
            <person name="Karaffa L."/>
            <person name="Karanyi Z."/>
            <person name="Krasevec N."/>
            <person name="Kuo A."/>
            <person name="Kusch H."/>
            <person name="LaButti K."/>
            <person name="Lagendijk E.L."/>
            <person name="Lapidus A."/>
            <person name="Levasseur A."/>
            <person name="Lindquist E."/>
            <person name="Lipzen A."/>
            <person name="Logrieco A.F."/>
            <person name="MacCabe A."/>
            <person name="Maekelae M.R."/>
            <person name="Malavazi I."/>
            <person name="Melin P."/>
            <person name="Meyer V."/>
            <person name="Mielnichuk N."/>
            <person name="Miskei M."/>
            <person name="Molnar A.P."/>
            <person name="Mule G."/>
            <person name="Ngan C.Y."/>
            <person name="Orejas M."/>
            <person name="Orosz E."/>
            <person name="Ouedraogo J.P."/>
            <person name="Overkamp K.M."/>
            <person name="Park H.-S."/>
            <person name="Perrone G."/>
            <person name="Piumi F."/>
            <person name="Punt P.J."/>
            <person name="Ram A.F."/>
            <person name="Ramon A."/>
            <person name="Rauscher S."/>
            <person name="Record E."/>
            <person name="Riano-Pachon D.M."/>
            <person name="Robert V."/>
            <person name="Roehrig J."/>
            <person name="Ruller R."/>
            <person name="Salamov A."/>
            <person name="Salih N.S."/>
            <person name="Samson R.A."/>
            <person name="Sandor E."/>
            <person name="Sanguinetti M."/>
            <person name="Schuetze T."/>
            <person name="Sepcic K."/>
            <person name="Shelest E."/>
            <person name="Sherlock G."/>
            <person name="Sophianopoulou V."/>
            <person name="Squina F.M."/>
            <person name="Sun H."/>
            <person name="Susca A."/>
            <person name="Todd R.B."/>
            <person name="Tsang A."/>
            <person name="Unkles S.E."/>
            <person name="van de Wiele N."/>
            <person name="van Rossen-Uffink D."/>
            <person name="Oliveira J.V."/>
            <person name="Vesth T.C."/>
            <person name="Visser J."/>
            <person name="Yu J.-H."/>
            <person name="Zhou M."/>
            <person name="Andersen M.R."/>
            <person name="Archer D.B."/>
            <person name="Baker S.E."/>
            <person name="Benoit I."/>
            <person name="Brakhage A.A."/>
            <person name="Braus G.H."/>
            <person name="Fischer R."/>
            <person name="Frisvad J.C."/>
            <person name="Goldman G.H."/>
            <person name="Houbraken J."/>
            <person name="Oakley B."/>
            <person name="Pocsi I."/>
            <person name="Scazzocchio C."/>
            <person name="Seiboth B."/>
            <person name="vanKuyk P.A."/>
            <person name="Wortman J."/>
            <person name="Dyer P.S."/>
            <person name="Grigoriev I.V."/>
        </authorList>
    </citation>
    <scope>NUCLEOTIDE SEQUENCE [LARGE SCALE GENOMIC DNA]</scope>
    <source>
        <strain evidence="9">DTO 134E9</strain>
    </source>
</reference>
<feature type="compositionally biased region" description="Polar residues" evidence="6">
    <location>
        <begin position="204"/>
        <end position="221"/>
    </location>
</feature>
<dbReference type="GO" id="GO:0008270">
    <property type="term" value="F:zinc ion binding"/>
    <property type="evidence" value="ECO:0007669"/>
    <property type="project" value="InterPro"/>
</dbReference>
<feature type="domain" description="Zn(2)-C6 fungal-type" evidence="7">
    <location>
        <begin position="49"/>
        <end position="77"/>
    </location>
</feature>
<feature type="compositionally biased region" description="Polar residues" evidence="6">
    <location>
        <begin position="30"/>
        <end position="40"/>
    </location>
</feature>
<keyword evidence="3" id="KW-0238">DNA-binding</keyword>